<proteinExistence type="predicted"/>
<accession>A0ACC2TCR5</accession>
<keyword evidence="2" id="KW-1185">Reference proteome</keyword>
<comment type="caution">
    <text evidence="1">The sequence shown here is derived from an EMBL/GenBank/DDBJ whole genome shotgun (WGS) entry which is preliminary data.</text>
</comment>
<evidence type="ECO:0000313" key="2">
    <source>
        <dbReference type="Proteomes" id="UP001165960"/>
    </source>
</evidence>
<dbReference type="EMBL" id="QTSX02003002">
    <property type="protein sequence ID" value="KAJ9072489.1"/>
    <property type="molecule type" value="Genomic_DNA"/>
</dbReference>
<protein>
    <submittedName>
        <fullName evidence="1">Uncharacterized protein</fullName>
    </submittedName>
</protein>
<reference evidence="1" key="1">
    <citation type="submission" date="2022-04" db="EMBL/GenBank/DDBJ databases">
        <title>Genome of the entomopathogenic fungus Entomophthora muscae.</title>
        <authorList>
            <person name="Elya C."/>
            <person name="Lovett B.R."/>
            <person name="Lee E."/>
            <person name="Macias A.M."/>
            <person name="Hajek A.E."/>
            <person name="De Bivort B.L."/>
            <person name="Kasson M.T."/>
            <person name="De Fine Licht H.H."/>
            <person name="Stajich J.E."/>
        </authorList>
    </citation>
    <scope>NUCLEOTIDE SEQUENCE</scope>
    <source>
        <strain evidence="1">Berkeley</strain>
    </source>
</reference>
<evidence type="ECO:0000313" key="1">
    <source>
        <dbReference type="EMBL" id="KAJ9072489.1"/>
    </source>
</evidence>
<name>A0ACC2TCR5_9FUNG</name>
<dbReference type="Proteomes" id="UP001165960">
    <property type="component" value="Unassembled WGS sequence"/>
</dbReference>
<organism evidence="1 2">
    <name type="scientific">Entomophthora muscae</name>
    <dbReference type="NCBI Taxonomy" id="34485"/>
    <lineage>
        <taxon>Eukaryota</taxon>
        <taxon>Fungi</taxon>
        <taxon>Fungi incertae sedis</taxon>
        <taxon>Zoopagomycota</taxon>
        <taxon>Entomophthoromycotina</taxon>
        <taxon>Entomophthoromycetes</taxon>
        <taxon>Entomophthorales</taxon>
        <taxon>Entomophthoraceae</taxon>
        <taxon>Entomophthora</taxon>
    </lineage>
</organism>
<gene>
    <name evidence="1" type="ORF">DSO57_1027029</name>
</gene>
<sequence>MVTDKSMQDSQALEATVKDSAKRAPEETDLVNETKTKLYRDGNGNAQPSSHVSNEPKDDEAQSSGELAAVSFYDSVTGNAIESKSIGGIELFGMIKDDINQLTSQINSTSADTSCHIFQLSAFIKEDEKAVLIKLFEAAQEVFSKESQSSDGVAKSPMWFSCFAMTKLLFGQFMNLKEPVVEVREFVTNVSDKFSTSNPSPLILLSLVHLNEIMFSLKSHFEDLYPSNLEDDSNKQASTTSLPFEVFKSMKKVDTLINEFSASFTGTQLSEVDIGLSQRLFIEWIETMSAVLTFNKFLPDEKEFILSALSILNTSFERLATPLLLTSSSLNLGFVNTLLFRIFSALGGTFAQPIKSILLVADQISQQFLDANEGSFEHFSSFGHMLLALSKLVNDCAADTQEDCTERSAEFYAKGLECFETALEFKDDVYLQSYLNDLKSETGDAGPKYFALLSNDAIEDEDEDAEFVPSEDEENDNEEIIVNPAEEDLSDGVEDEDVPLDQIPEVTMEPGQVLLEGTRSTKAGALVEDEDESVDPEFVPQVTDVEEELGQSDHEDESGLLENDTAVIDDSVERELTDKIPVSILTHSEPLDEESEEVDPEFVPLHKEVEEDLVPSDDEPEVITMTGPLVLEEDSEDDESFVPSDEDSEDDDILEEEDEEADM</sequence>